<keyword evidence="4" id="KW-1185">Reference proteome</keyword>
<dbReference type="InterPro" id="IPR015424">
    <property type="entry name" value="PyrdxlP-dep_Trfase"/>
</dbReference>
<evidence type="ECO:0000313" key="4">
    <source>
        <dbReference type="Proteomes" id="UP001165367"/>
    </source>
</evidence>
<dbReference type="SUPFAM" id="SSF53383">
    <property type="entry name" value="PLP-dependent transferases"/>
    <property type="match status" value="1"/>
</dbReference>
<evidence type="ECO:0000256" key="1">
    <source>
        <dbReference type="ARBA" id="ARBA00022898"/>
    </source>
</evidence>
<keyword evidence="3" id="KW-0032">Aminotransferase</keyword>
<accession>A0ABS9KXC0</accession>
<organism evidence="3 4">
    <name type="scientific">Terrimonas ginsenosidimutans</name>
    <dbReference type="NCBI Taxonomy" id="2908004"/>
    <lineage>
        <taxon>Bacteria</taxon>
        <taxon>Pseudomonadati</taxon>
        <taxon>Bacteroidota</taxon>
        <taxon>Chitinophagia</taxon>
        <taxon>Chitinophagales</taxon>
        <taxon>Chitinophagaceae</taxon>
        <taxon>Terrimonas</taxon>
    </lineage>
</organism>
<dbReference type="RefSeq" id="WP_237875529.1">
    <property type="nucleotide sequence ID" value="NZ_JAKLTR010000016.1"/>
</dbReference>
<evidence type="ECO:0000313" key="3">
    <source>
        <dbReference type="EMBL" id="MCG2616992.1"/>
    </source>
</evidence>
<protein>
    <submittedName>
        <fullName evidence="3">Aminotransferase class V-fold PLP-dependent enzyme</fullName>
    </submittedName>
</protein>
<feature type="domain" description="Aminotransferase class V" evidence="2">
    <location>
        <begin position="27"/>
        <end position="388"/>
    </location>
</feature>
<dbReference type="Pfam" id="PF00266">
    <property type="entry name" value="Aminotran_5"/>
    <property type="match status" value="1"/>
</dbReference>
<evidence type="ECO:0000259" key="2">
    <source>
        <dbReference type="Pfam" id="PF00266"/>
    </source>
</evidence>
<proteinExistence type="predicted"/>
<keyword evidence="3" id="KW-0808">Transferase</keyword>
<reference evidence="3" key="1">
    <citation type="submission" date="2022-01" db="EMBL/GenBank/DDBJ databases">
        <authorList>
            <person name="Jo J.-H."/>
            <person name="Im W.-T."/>
        </authorList>
    </citation>
    <scope>NUCLEOTIDE SEQUENCE</scope>
    <source>
        <strain evidence="3">NA20</strain>
    </source>
</reference>
<keyword evidence="1" id="KW-0663">Pyridoxal phosphate</keyword>
<name>A0ABS9KXC0_9BACT</name>
<dbReference type="PANTHER" id="PTHR43586:SF24">
    <property type="entry name" value="BLR4730 PROTEIN"/>
    <property type="match status" value="1"/>
</dbReference>
<dbReference type="EMBL" id="JAKLTR010000016">
    <property type="protein sequence ID" value="MCG2616992.1"/>
    <property type="molecule type" value="Genomic_DNA"/>
</dbReference>
<dbReference type="GO" id="GO:0008483">
    <property type="term" value="F:transaminase activity"/>
    <property type="evidence" value="ECO:0007669"/>
    <property type="project" value="UniProtKB-KW"/>
</dbReference>
<gene>
    <name evidence="3" type="ORF">LZZ85_22030</name>
</gene>
<dbReference type="InterPro" id="IPR015422">
    <property type="entry name" value="PyrdxlP-dep_Trfase_small"/>
</dbReference>
<dbReference type="Gene3D" id="3.40.640.10">
    <property type="entry name" value="Type I PLP-dependent aspartate aminotransferase-like (Major domain)"/>
    <property type="match status" value="1"/>
</dbReference>
<dbReference type="Gene3D" id="3.90.1150.10">
    <property type="entry name" value="Aspartate Aminotransferase, domain 1"/>
    <property type="match status" value="1"/>
</dbReference>
<dbReference type="InterPro" id="IPR000192">
    <property type="entry name" value="Aminotrans_V_dom"/>
</dbReference>
<comment type="caution">
    <text evidence="3">The sequence shown here is derived from an EMBL/GenBank/DDBJ whole genome shotgun (WGS) entry which is preliminary data.</text>
</comment>
<dbReference type="Proteomes" id="UP001165367">
    <property type="component" value="Unassembled WGS sequence"/>
</dbReference>
<dbReference type="PANTHER" id="PTHR43586">
    <property type="entry name" value="CYSTEINE DESULFURASE"/>
    <property type="match status" value="1"/>
</dbReference>
<sequence>MEQDRISMEELARYRKDTAGCQHVAHFNNAGASLPADVVVETVVQYLKAEAISGGYETEDLHTEKLEQVYTLIAELIGGHKDEIAICENASTAWTIAFKGLSLKPGDEIITSELEYVSNLLNLLDAERTGVKVNVIMNDEHGRFPLQALEKAINEQTKLIAVTHIPSSGGNMLPIEEIGSIAQKHRIFYMVDACQSIGQYPVDVKKINCQVLSATGRKYLRAPRGTGFLFVSKSAQEQVRPLLIDQHATSSISLEGYSLRPDARRYELYEKNRALSLGLGKAVEYVLDVGIGRVWERVRSLAALIREGLSGIPGITVHDHGDQLCGIVTFTSEAVHSRELRDKLAKRGINVSVGGAAATLHYMQRNGLTSLVRASVHYYNTEEEIDRLITAVKEITAELQ</sequence>
<dbReference type="InterPro" id="IPR015421">
    <property type="entry name" value="PyrdxlP-dep_Trfase_major"/>
</dbReference>